<feature type="domain" description="Kinesin-like KIF1-type" evidence="2">
    <location>
        <begin position="101"/>
        <end position="125"/>
    </location>
</feature>
<evidence type="ECO:0000313" key="5">
    <source>
        <dbReference type="Proteomes" id="UP000314983"/>
    </source>
</evidence>
<protein>
    <recommendedName>
        <fullName evidence="6">Kinesin family member 1B</fullName>
    </recommendedName>
</protein>
<evidence type="ECO:0000259" key="2">
    <source>
        <dbReference type="Pfam" id="PF12423"/>
    </source>
</evidence>
<evidence type="ECO:0000256" key="1">
    <source>
        <dbReference type="SAM" id="MobiDB-lite"/>
    </source>
</evidence>
<reference evidence="5" key="2">
    <citation type="journal article" date="2017" name="Sci. Adv.">
        <title>A tail of two voltages: Proteomic comparison of the three electric organs of the electric eel.</title>
        <authorList>
            <person name="Traeger L.L."/>
            <person name="Sabat G."/>
            <person name="Barrett-Wilt G.A."/>
            <person name="Wells G.B."/>
            <person name="Sussman M.R."/>
        </authorList>
    </citation>
    <scope>NUCLEOTIDE SEQUENCE [LARGE SCALE GENOMIC DNA]</scope>
</reference>
<reference evidence="5" key="1">
    <citation type="journal article" date="2014" name="Science">
        <title>Nonhuman genetics. Genomic basis for the convergent evolution of electric organs.</title>
        <authorList>
            <person name="Gallant J.R."/>
            <person name="Traeger L.L."/>
            <person name="Volkening J.D."/>
            <person name="Moffett H."/>
            <person name="Chen P.H."/>
            <person name="Novina C.D."/>
            <person name="Phillips G.N.Jr."/>
            <person name="Anand R."/>
            <person name="Wells G.B."/>
            <person name="Pinch M."/>
            <person name="Guth R."/>
            <person name="Unguez G.A."/>
            <person name="Albert J.S."/>
            <person name="Zakon H.H."/>
            <person name="Samanta M.P."/>
            <person name="Sussman M.R."/>
        </authorList>
    </citation>
    <scope>NUCLEOTIDE SEQUENCE [LARGE SCALE GENOMIC DNA]</scope>
</reference>
<feature type="domain" description="Kinesin-like KIF1-type" evidence="2">
    <location>
        <begin position="1"/>
        <end position="41"/>
    </location>
</feature>
<reference evidence="4" key="5">
    <citation type="submission" date="2025-09" db="UniProtKB">
        <authorList>
            <consortium name="Ensembl"/>
        </authorList>
    </citation>
    <scope>IDENTIFICATION</scope>
</reference>
<proteinExistence type="predicted"/>
<dbReference type="Pfam" id="PF12423">
    <property type="entry name" value="KIF1B"/>
    <property type="match status" value="2"/>
</dbReference>
<reference evidence="4" key="3">
    <citation type="submission" date="2020-05" db="EMBL/GenBank/DDBJ databases">
        <title>Electrophorus electricus (electric eel) genome, fEleEle1, primary haplotype.</title>
        <authorList>
            <person name="Myers G."/>
            <person name="Meyer A."/>
            <person name="Fedrigo O."/>
            <person name="Formenti G."/>
            <person name="Rhie A."/>
            <person name="Tracey A."/>
            <person name="Sims Y."/>
            <person name="Jarvis E.D."/>
        </authorList>
    </citation>
    <scope>NUCLEOTIDE SEQUENCE [LARGE SCALE GENOMIC DNA]</scope>
</reference>
<dbReference type="InterPro" id="IPR022140">
    <property type="entry name" value="Kinesin-like_KIF1-typ"/>
</dbReference>
<keyword evidence="5" id="KW-1185">Reference proteome</keyword>
<dbReference type="OMA" id="HEKGHEL"/>
<reference evidence="4" key="4">
    <citation type="submission" date="2025-08" db="UniProtKB">
        <authorList>
            <consortium name="Ensembl"/>
        </authorList>
    </citation>
    <scope>IDENTIFICATION</scope>
</reference>
<evidence type="ECO:0000313" key="4">
    <source>
        <dbReference type="Ensembl" id="ENSEEEP00000048250.1"/>
    </source>
</evidence>
<feature type="domain" description="Kinesin-like" evidence="3">
    <location>
        <begin position="396"/>
        <end position="482"/>
    </location>
</feature>
<organism evidence="4 5">
    <name type="scientific">Electrophorus electricus</name>
    <name type="common">Electric eel</name>
    <name type="synonym">Gymnotus electricus</name>
    <dbReference type="NCBI Taxonomy" id="8005"/>
    <lineage>
        <taxon>Eukaryota</taxon>
        <taxon>Metazoa</taxon>
        <taxon>Chordata</taxon>
        <taxon>Craniata</taxon>
        <taxon>Vertebrata</taxon>
        <taxon>Euteleostomi</taxon>
        <taxon>Actinopterygii</taxon>
        <taxon>Neopterygii</taxon>
        <taxon>Teleostei</taxon>
        <taxon>Ostariophysi</taxon>
        <taxon>Gymnotiformes</taxon>
        <taxon>Gymnotoidei</taxon>
        <taxon>Gymnotidae</taxon>
        <taxon>Electrophorus</taxon>
    </lineage>
</organism>
<dbReference type="STRING" id="8005.ENSEEEP00000048250"/>
<dbReference type="Proteomes" id="UP000314983">
    <property type="component" value="Chromosome 24"/>
</dbReference>
<dbReference type="AlphaFoldDB" id="A0A4W4HGR2"/>
<evidence type="ECO:0000259" key="3">
    <source>
        <dbReference type="Pfam" id="PF12473"/>
    </source>
</evidence>
<sequence>MREMYDRAGEMASSNPEGSEGSLTGSDPFYDRFHWFKLVGSSPIFQGCVNEHLADRTPSPTFSTADSDVTELADERQSEMEDLVDDEAFVDDTSSDAGTEEGSDIFGDGHDPFYDRSPWFTLVGRAFVYLSNLLFSVPLVHRVAIVTEKGEVRGFLRVGVQAIAADEEAPDYGSGVRQSGTAKISFDDEYFKKSDFTSVAMTRSGLSLEELRIVEGQGQSSEVITPSEEINRINNMDLRNSRGKNLRYEPCNQLEVGSVFTFRVTVLQASGVSPEYADIFCQFNFLHRHDEAFSTEPLKNSGKGAPLGFYHVQNISVEVTESFIEYIKAKPIVFEVFGHYQFHPLYHHLCFNVVLPSFVVPATKLNAISKSNLGQCVSKYDLLAWFEISELEPTGEYIPAVVDHTGGMPCQGTYLLHQGIQRRITVTLIHEKGSELHWKDVRELVVGRVRSKLEADEIAADAVLSLNIISAKNMKSSHNSNRYTAWVHTGCLR</sequence>
<accession>A0A4W4HGR2</accession>
<dbReference type="InterPro" id="IPR022164">
    <property type="entry name" value="Kinesin-like"/>
</dbReference>
<name>A0A4W4HGR2_ELEEL</name>
<dbReference type="Pfam" id="PF12473">
    <property type="entry name" value="DUF3694"/>
    <property type="match status" value="1"/>
</dbReference>
<dbReference type="GeneTree" id="ENSGT00940000157445"/>
<dbReference type="PANTHER" id="PTHR47117:SF4">
    <property type="entry name" value="KINESIN-LIKE PROTEIN KIF1B ISOFORM X1"/>
    <property type="match status" value="1"/>
</dbReference>
<evidence type="ECO:0008006" key="6">
    <source>
        <dbReference type="Google" id="ProtNLM"/>
    </source>
</evidence>
<feature type="region of interest" description="Disordered" evidence="1">
    <location>
        <begin position="1"/>
        <end position="24"/>
    </location>
</feature>
<dbReference type="PANTHER" id="PTHR47117">
    <property type="entry name" value="STAR-RELATED LIPID TRANSFER PROTEIN 9"/>
    <property type="match status" value="1"/>
</dbReference>
<feature type="compositionally biased region" description="Polar residues" evidence="1">
    <location>
        <begin position="12"/>
        <end position="24"/>
    </location>
</feature>
<dbReference type="Ensembl" id="ENSEEET00000048780.2">
    <property type="protein sequence ID" value="ENSEEEP00000048250.1"/>
    <property type="gene ID" value="ENSEEEG00000022722.2"/>
</dbReference>